<sequence length="126" mass="14037">MVSGDDGGVEFFSRNNIGKNQKSVDLFRHDVEQLVDGNFRSLDGDRQRSFYDQAATVLIFELGLLGASLYCSVPGVLQDLVGFPSSFADVVRNRLFHPDVMSDMVNIVKILTRMKKKSRSSCICAK</sequence>
<dbReference type="Proteomes" id="UP001055811">
    <property type="component" value="Linkage Group LG06"/>
</dbReference>
<organism evidence="1 2">
    <name type="scientific">Cichorium intybus</name>
    <name type="common">Chicory</name>
    <dbReference type="NCBI Taxonomy" id="13427"/>
    <lineage>
        <taxon>Eukaryota</taxon>
        <taxon>Viridiplantae</taxon>
        <taxon>Streptophyta</taxon>
        <taxon>Embryophyta</taxon>
        <taxon>Tracheophyta</taxon>
        <taxon>Spermatophyta</taxon>
        <taxon>Magnoliopsida</taxon>
        <taxon>eudicotyledons</taxon>
        <taxon>Gunneridae</taxon>
        <taxon>Pentapetalae</taxon>
        <taxon>asterids</taxon>
        <taxon>campanulids</taxon>
        <taxon>Asterales</taxon>
        <taxon>Asteraceae</taxon>
        <taxon>Cichorioideae</taxon>
        <taxon>Cichorieae</taxon>
        <taxon>Cichoriinae</taxon>
        <taxon>Cichorium</taxon>
    </lineage>
</organism>
<proteinExistence type="predicted"/>
<reference evidence="1 2" key="2">
    <citation type="journal article" date="2022" name="Mol. Ecol. Resour.">
        <title>The genomes of chicory, endive, great burdock and yacon provide insights into Asteraceae paleo-polyploidization history and plant inulin production.</title>
        <authorList>
            <person name="Fan W."/>
            <person name="Wang S."/>
            <person name="Wang H."/>
            <person name="Wang A."/>
            <person name="Jiang F."/>
            <person name="Liu H."/>
            <person name="Zhao H."/>
            <person name="Xu D."/>
            <person name="Zhang Y."/>
        </authorList>
    </citation>
    <scope>NUCLEOTIDE SEQUENCE [LARGE SCALE GENOMIC DNA]</scope>
    <source>
        <strain evidence="2">cv. Punajuju</strain>
        <tissue evidence="1">Leaves</tissue>
    </source>
</reference>
<name>A0ACB9BM53_CICIN</name>
<accession>A0ACB9BM53</accession>
<evidence type="ECO:0000313" key="1">
    <source>
        <dbReference type="EMBL" id="KAI3723074.1"/>
    </source>
</evidence>
<protein>
    <submittedName>
        <fullName evidence="1">Uncharacterized protein</fullName>
    </submittedName>
</protein>
<gene>
    <name evidence="1" type="ORF">L2E82_34405</name>
</gene>
<comment type="caution">
    <text evidence="1">The sequence shown here is derived from an EMBL/GenBank/DDBJ whole genome shotgun (WGS) entry which is preliminary data.</text>
</comment>
<keyword evidence="2" id="KW-1185">Reference proteome</keyword>
<dbReference type="EMBL" id="CM042014">
    <property type="protein sequence ID" value="KAI3723074.1"/>
    <property type="molecule type" value="Genomic_DNA"/>
</dbReference>
<evidence type="ECO:0000313" key="2">
    <source>
        <dbReference type="Proteomes" id="UP001055811"/>
    </source>
</evidence>
<reference evidence="2" key="1">
    <citation type="journal article" date="2022" name="Mol. Ecol. Resour.">
        <title>The genomes of chicory, endive, great burdock and yacon provide insights into Asteraceae palaeo-polyploidization history and plant inulin production.</title>
        <authorList>
            <person name="Fan W."/>
            <person name="Wang S."/>
            <person name="Wang H."/>
            <person name="Wang A."/>
            <person name="Jiang F."/>
            <person name="Liu H."/>
            <person name="Zhao H."/>
            <person name="Xu D."/>
            <person name="Zhang Y."/>
        </authorList>
    </citation>
    <scope>NUCLEOTIDE SEQUENCE [LARGE SCALE GENOMIC DNA]</scope>
    <source>
        <strain evidence="2">cv. Punajuju</strain>
    </source>
</reference>